<dbReference type="InterPro" id="IPR036186">
    <property type="entry name" value="Serpin_sf"/>
</dbReference>
<feature type="domain" description="Ionotropic glutamate receptor L-glutamate and glycine-binding" evidence="18">
    <location>
        <begin position="399"/>
        <end position="527"/>
    </location>
</feature>
<dbReference type="PANTHER" id="PTHR42643">
    <property type="entry name" value="IONOTROPIC RECEPTOR 20A-RELATED"/>
    <property type="match status" value="1"/>
</dbReference>
<dbReference type="Proteomes" id="UP000829291">
    <property type="component" value="Chromosome 6"/>
</dbReference>
<dbReference type="InterPro" id="IPR042178">
    <property type="entry name" value="Serpin_sf_1"/>
</dbReference>
<feature type="domain" description="Ionotropic glutamate receptor C-terminal" evidence="16">
    <location>
        <begin position="542"/>
        <end position="811"/>
    </location>
</feature>
<evidence type="ECO:0000256" key="13">
    <source>
        <dbReference type="ARBA" id="ARBA00023286"/>
    </source>
</evidence>
<feature type="region of interest" description="Disordered" evidence="15">
    <location>
        <begin position="1369"/>
        <end position="1401"/>
    </location>
</feature>
<dbReference type="Pfam" id="PF00060">
    <property type="entry name" value="Lig_chan"/>
    <property type="match status" value="1"/>
</dbReference>
<dbReference type="SUPFAM" id="SSF53850">
    <property type="entry name" value="Periplasmic binding protein-like II"/>
    <property type="match status" value="1"/>
</dbReference>
<evidence type="ECO:0000256" key="10">
    <source>
        <dbReference type="ARBA" id="ARBA00023136"/>
    </source>
</evidence>
<dbReference type="SUPFAM" id="SSF56574">
    <property type="entry name" value="Serpins"/>
    <property type="match status" value="2"/>
</dbReference>
<feature type="compositionally biased region" description="Polar residues" evidence="15">
    <location>
        <begin position="977"/>
        <end position="987"/>
    </location>
</feature>
<dbReference type="Gene3D" id="3.30.497.10">
    <property type="entry name" value="Antithrombin, subunit I, domain 2"/>
    <property type="match status" value="2"/>
</dbReference>
<keyword evidence="7" id="KW-0722">Serine protease inhibitor</keyword>
<keyword evidence="4" id="KW-1003">Cell membrane</keyword>
<evidence type="ECO:0000256" key="9">
    <source>
        <dbReference type="ARBA" id="ARBA00023065"/>
    </source>
</evidence>
<dbReference type="InterPro" id="IPR023796">
    <property type="entry name" value="Serpin_dom"/>
</dbReference>
<feature type="region of interest" description="Disordered" evidence="15">
    <location>
        <begin position="1187"/>
        <end position="1243"/>
    </location>
</feature>
<evidence type="ECO:0000256" key="3">
    <source>
        <dbReference type="ARBA" id="ARBA00022448"/>
    </source>
</evidence>
<evidence type="ECO:0000256" key="6">
    <source>
        <dbReference type="ARBA" id="ARBA00022692"/>
    </source>
</evidence>
<evidence type="ECO:0000256" key="7">
    <source>
        <dbReference type="ARBA" id="ARBA00022900"/>
    </source>
</evidence>
<keyword evidence="8" id="KW-1133">Transmembrane helix</keyword>
<evidence type="ECO:0000313" key="20">
    <source>
        <dbReference type="RefSeq" id="XP_046599021.1"/>
    </source>
</evidence>
<evidence type="ECO:0000256" key="4">
    <source>
        <dbReference type="ARBA" id="ARBA00022475"/>
    </source>
</evidence>
<dbReference type="InterPro" id="IPR042185">
    <property type="entry name" value="Serpin_sf_2"/>
</dbReference>
<dbReference type="InterPro" id="IPR001320">
    <property type="entry name" value="Iontro_rcpt_C"/>
</dbReference>
<feature type="domain" description="Serpin" evidence="17">
    <location>
        <begin position="1472"/>
        <end position="1695"/>
    </location>
</feature>
<name>A0ABM3GFH9_NEOLC</name>
<feature type="compositionally biased region" description="Polar residues" evidence="15">
    <location>
        <begin position="956"/>
        <end position="968"/>
    </location>
</feature>
<evidence type="ECO:0000256" key="1">
    <source>
        <dbReference type="ARBA" id="ARBA00004651"/>
    </source>
</evidence>
<keyword evidence="12" id="KW-0325">Glycoprotein</keyword>
<organism evidence="19 20">
    <name type="scientific">Neodiprion lecontei</name>
    <name type="common">Redheaded pine sawfly</name>
    <dbReference type="NCBI Taxonomy" id="441921"/>
    <lineage>
        <taxon>Eukaryota</taxon>
        <taxon>Metazoa</taxon>
        <taxon>Ecdysozoa</taxon>
        <taxon>Arthropoda</taxon>
        <taxon>Hexapoda</taxon>
        <taxon>Insecta</taxon>
        <taxon>Pterygota</taxon>
        <taxon>Neoptera</taxon>
        <taxon>Endopterygota</taxon>
        <taxon>Hymenoptera</taxon>
        <taxon>Tenthredinoidea</taxon>
        <taxon>Diprionidae</taxon>
        <taxon>Diprioninae</taxon>
        <taxon>Neodiprion</taxon>
    </lineage>
</organism>
<dbReference type="InterPro" id="IPR019594">
    <property type="entry name" value="Glu/Gly-bd"/>
</dbReference>
<keyword evidence="13" id="KW-1071">Ligand-gated ion channel</keyword>
<keyword evidence="6" id="KW-0812">Transmembrane</keyword>
<dbReference type="RefSeq" id="XP_046599021.1">
    <property type="nucleotide sequence ID" value="XM_046743065.1"/>
</dbReference>
<reference evidence="20" key="1">
    <citation type="submission" date="2025-08" db="UniProtKB">
        <authorList>
            <consortium name="RefSeq"/>
        </authorList>
    </citation>
    <scope>IDENTIFICATION</scope>
    <source>
        <tissue evidence="20">Thorax and Abdomen</tissue>
    </source>
</reference>
<feature type="region of interest" description="Disordered" evidence="15">
    <location>
        <begin position="956"/>
        <end position="987"/>
    </location>
</feature>
<keyword evidence="9" id="KW-0406">Ion transport</keyword>
<dbReference type="InterPro" id="IPR052192">
    <property type="entry name" value="Insect_Ionotropic_Sensory_Rcpt"/>
</dbReference>
<evidence type="ECO:0000256" key="14">
    <source>
        <dbReference type="ARBA" id="ARBA00023303"/>
    </source>
</evidence>
<keyword evidence="14" id="KW-0407">Ion channel</keyword>
<evidence type="ECO:0000313" key="19">
    <source>
        <dbReference type="Proteomes" id="UP000829291"/>
    </source>
</evidence>
<dbReference type="PANTHER" id="PTHR42643:SF24">
    <property type="entry name" value="IONOTROPIC RECEPTOR 60A"/>
    <property type="match status" value="1"/>
</dbReference>
<keyword evidence="3" id="KW-0813">Transport</keyword>
<feature type="compositionally biased region" description="Acidic residues" evidence="15">
    <location>
        <begin position="1187"/>
        <end position="1198"/>
    </location>
</feature>
<accession>A0ABM3GFH9</accession>
<protein>
    <submittedName>
        <fullName evidence="20">Uncharacterized protein LOC107226741</fullName>
    </submittedName>
</protein>
<dbReference type="Pfam" id="PF10613">
    <property type="entry name" value="Lig_chan-Glu_bd"/>
    <property type="match status" value="1"/>
</dbReference>
<comment type="subcellular location">
    <subcellularLocation>
        <location evidence="1">Cell membrane</location>
        <topology evidence="1">Multi-pass membrane protein</topology>
    </subcellularLocation>
</comment>
<proteinExistence type="inferred from homology"/>
<keyword evidence="10" id="KW-0472">Membrane</keyword>
<comment type="similarity">
    <text evidence="2">Belongs to the glutamate-gated ion channel (TC 1.A.10.1) family.</text>
</comment>
<evidence type="ECO:0000259" key="17">
    <source>
        <dbReference type="Pfam" id="PF00079"/>
    </source>
</evidence>
<dbReference type="GeneID" id="107226741"/>
<dbReference type="Gene3D" id="1.10.287.70">
    <property type="match status" value="1"/>
</dbReference>
<evidence type="ECO:0000256" key="2">
    <source>
        <dbReference type="ARBA" id="ARBA00008685"/>
    </source>
</evidence>
<evidence type="ECO:0000259" key="18">
    <source>
        <dbReference type="Pfam" id="PF10613"/>
    </source>
</evidence>
<dbReference type="Gene3D" id="3.40.190.10">
    <property type="entry name" value="Periplasmic binding protein-like II"/>
    <property type="match status" value="1"/>
</dbReference>
<evidence type="ECO:0000256" key="11">
    <source>
        <dbReference type="ARBA" id="ARBA00023170"/>
    </source>
</evidence>
<dbReference type="Pfam" id="PF00079">
    <property type="entry name" value="Serpin"/>
    <property type="match status" value="1"/>
</dbReference>
<evidence type="ECO:0000256" key="15">
    <source>
        <dbReference type="SAM" id="MobiDB-lite"/>
    </source>
</evidence>
<evidence type="ECO:0000256" key="5">
    <source>
        <dbReference type="ARBA" id="ARBA00022690"/>
    </source>
</evidence>
<evidence type="ECO:0000256" key="8">
    <source>
        <dbReference type="ARBA" id="ARBA00022989"/>
    </source>
</evidence>
<dbReference type="Gene3D" id="2.30.39.10">
    <property type="entry name" value="Alpha-1-antitrypsin, domain 1"/>
    <property type="match status" value="2"/>
</dbReference>
<sequence length="1701" mass="188555">MAIVVDKHIFQGKTNYETGSTELYRIVSKTVDENMRFGRIEAHAFTDSSPNLRRDYTALLSITTCHETWKLFHQAKREDLVHIAITDADCPRFPDHEGISVPLLHPGEELSQVLLDLRTRSALTWSKLNVLHDETFGRDTISRVMIALSVELLDSRLVPTTRSIFTIKEAKSDRGKRQEVLKILSSFSEERLGSCFLVIVTIDMVGLIMEVAKSLNMVNPATQWLYITSDTTSRDQNVTMLNEILNEGQNVAILHNTTNTDITTCHGGLTCDVKDLTRALAIALEDSLAEETKLSEQVTEEEFEAIRFTKRERRRDVLDKMKELFISRSGSGGKCDRCLSWTVTSAITWGESFVTGKKISDASDNGTGYFIVTGTWSPRLGAVMTDAIFPHVVHGFRGKTLPVITFHNPPWQIINRSKTGQAVFDGLIFDVLKQLSHRLNFTYNVLIESDEQDQMVKPLSLGDAGRATNSEQPSMTNSISSNVIEVVRSKKVLIAACAYTVNEQKNSMVNFTRPVSTQTYSLLASRPKQLSRALLFTSPYTKETWGCLAGAIIAMGPILYLIHNWSPFYSNTPLSPGLRSPWDCMWYVYGALLQQGGMNLPRADSGRLIVGTWWLVVLVVVATYSGNLVAFLTFPRIDASVSSIDDVLAREHELTWTLPSGSYLFDFLGSSEEPKFRRFFSGAARPNVTNDTDLMKRVKEGNHVLVDWRTSLRFVMRKELLATGRCDFSLSAEEFVPEPIAMIVAPGSPYLSIINSELKRMHQVGLIQKWTAERMPIKDKCWERPGVSQETSNHKVNMDDMQGSFFLLFIAAATQVQGYGSSWHDLPASQAPPFQRPVDIMTDVINDLGVRILQQYGETGRYGNVAFSPTGIGFVLAALYEGSAGPGHEQIVHALDLPQEKDITRIGLRDIHRRLRSYLSPDGFLGGLTLNRDNTKLRPEYENVLKFLGFDVASRANGSTENSTSATLPETMAEAPTTPSDPSSLPATTPITVDVSETTESSTIITTSVGEDFGEASTSSSNMPTTIIASTEELTTATSDVDTTTRMITTETIPAPTITVSEMVDNSGEELTTISSTLPIPTTTQLLTTTLQASSALTEALIDETTELVSLTTMSVTVDTPVMVTRDATTEVVMQTTLASVEEVADTTTLGSTTVNTEATIPGESTTPMVPEVDVVTESTSTVTIDLEEDGSENESEPDVSISSSEETIEESLEELATTTAMEERTTPQPEEMVSNEIVSESTTSRIDTTTILPDAEVDTLLDSMSSETETLLTSERKNGSAEITTTSSSLELESRERRRVRGVGIRDPVVRTLLNARSAEPEVKVTARSDLVNSKEIGAVWINRIVEYSFTEKNADRSTNLLTVAEQGGDHQNEKSVSWSASGEAVLEGDRRKRGTRSPRSYFPGHFNIPKFPSFPVYPDSPGASEETSWTRKVGGWRVHSSKLDEVSEDSSELTFLVNGEEPTVVSAATYTVVLPFAFLPSLQVLALEFPLDDPRYNILLLLPTDRDGTRRLAKELESVGLRELRKELHPAWVRAIIPSFMLKGFVTLTSFLQRIGIRDVFEPRDADLSPMTDDVGVYARDVQQSIGVNIRNYMKPDRTHSSEWNYYQADLSPPRFLPTPEPRLRVFRNERYDAWLPSWRNSYQSFNPGPMLLGNGLFERAGPVSFVAEHPFLFFIIDAETGVSLIAGRIEDPANSRIL</sequence>
<keyword evidence="5" id="KW-0646">Protease inhibitor</keyword>
<keyword evidence="19" id="KW-1185">Reference proteome</keyword>
<evidence type="ECO:0000256" key="12">
    <source>
        <dbReference type="ARBA" id="ARBA00023180"/>
    </source>
</evidence>
<gene>
    <name evidence="20" type="primary">LOC107226741</name>
</gene>
<evidence type="ECO:0000259" key="16">
    <source>
        <dbReference type="Pfam" id="PF00060"/>
    </source>
</evidence>
<keyword evidence="11" id="KW-0675">Receptor</keyword>